<accession>A0ABS1UU09</accession>
<keyword evidence="3" id="KW-1185">Reference proteome</keyword>
<protein>
    <submittedName>
        <fullName evidence="2">Condensation protein</fullName>
    </submittedName>
</protein>
<feature type="domain" description="Condensation" evidence="1">
    <location>
        <begin position="3"/>
        <end position="417"/>
    </location>
</feature>
<dbReference type="Proteomes" id="UP000661193">
    <property type="component" value="Unassembled WGS sequence"/>
</dbReference>
<dbReference type="SUPFAM" id="SSF52777">
    <property type="entry name" value="CoA-dependent acyltransferases"/>
    <property type="match status" value="2"/>
</dbReference>
<proteinExistence type="predicted"/>
<evidence type="ECO:0000313" key="2">
    <source>
        <dbReference type="EMBL" id="MBL6279817.1"/>
    </source>
</evidence>
<sequence>MRELPASVGQRLLWLMDHYRGQQHSLNEQVVWHLRGDCDVAALQRAVDLLHERHESLRTTFVARKRQLVQVINPPRPVELLRVDTSGHANPREAAREHIAAELSTAVDFGVWPTRPTLITVGPEHHIFVLTMHHYVSDDWSNALLSRDIRALYQGEELPEIGWQYATWADWQRERISGPDSTALFDHWRGQLDGARLVRLPERAEVPRGPDEPAWVSVELTIDAHVVQGLHQLARRQRTTLFPVMLSLFYLVLHRATGQSDLTVASLFANRSRPEVRDTVGFFVSMVLLRGRVDDAEPFTDLLRQVRNVVMEGLRHQELPAQLLPPGLVTGEGRTDDVMFQLLGSFVPRADMSGDELDDLEAQLERSRFALEFVVVPQDETLTAVLMCDRDRFTPDWAHQLVKDYVQLAAAVVADPHRLPTA</sequence>
<dbReference type="InterPro" id="IPR023213">
    <property type="entry name" value="CAT-like_dom_sf"/>
</dbReference>
<reference evidence="2 3" key="1">
    <citation type="submission" date="2021-01" db="EMBL/GenBank/DDBJ databases">
        <title>Genome sequencing of Micromonospora fiedleri MG-37.</title>
        <authorList>
            <person name="Moreland P.E.J."/>
            <person name="Stach J.E.M."/>
        </authorList>
    </citation>
    <scope>NUCLEOTIDE SEQUENCE [LARGE SCALE GENOMIC DNA]</scope>
    <source>
        <strain evidence="2 3">MG-37</strain>
    </source>
</reference>
<dbReference type="PANTHER" id="PTHR45527">
    <property type="entry name" value="NONRIBOSOMAL PEPTIDE SYNTHETASE"/>
    <property type="match status" value="1"/>
</dbReference>
<gene>
    <name evidence="2" type="ORF">JMF97_27040</name>
</gene>
<organism evidence="2 3">
    <name type="scientific">Micromonospora fiedleri</name>
    <dbReference type="NCBI Taxonomy" id="1157498"/>
    <lineage>
        <taxon>Bacteria</taxon>
        <taxon>Bacillati</taxon>
        <taxon>Actinomycetota</taxon>
        <taxon>Actinomycetes</taxon>
        <taxon>Micromonosporales</taxon>
        <taxon>Micromonosporaceae</taxon>
        <taxon>Micromonospora</taxon>
    </lineage>
</organism>
<evidence type="ECO:0000259" key="1">
    <source>
        <dbReference type="Pfam" id="PF00668"/>
    </source>
</evidence>
<dbReference type="EMBL" id="JAETXL010000012">
    <property type="protein sequence ID" value="MBL6279817.1"/>
    <property type="molecule type" value="Genomic_DNA"/>
</dbReference>
<comment type="caution">
    <text evidence="2">The sequence shown here is derived from an EMBL/GenBank/DDBJ whole genome shotgun (WGS) entry which is preliminary data.</text>
</comment>
<dbReference type="Gene3D" id="3.30.559.30">
    <property type="entry name" value="Nonribosomal peptide synthetase, condensation domain"/>
    <property type="match status" value="1"/>
</dbReference>
<evidence type="ECO:0000313" key="3">
    <source>
        <dbReference type="Proteomes" id="UP000661193"/>
    </source>
</evidence>
<dbReference type="PANTHER" id="PTHR45527:SF1">
    <property type="entry name" value="FATTY ACID SYNTHASE"/>
    <property type="match status" value="1"/>
</dbReference>
<dbReference type="Gene3D" id="3.30.559.10">
    <property type="entry name" value="Chloramphenicol acetyltransferase-like domain"/>
    <property type="match status" value="1"/>
</dbReference>
<name>A0ABS1UU09_9ACTN</name>
<dbReference type="RefSeq" id="WP_203224088.1">
    <property type="nucleotide sequence ID" value="NZ_JAETXL010000012.1"/>
</dbReference>
<dbReference type="InterPro" id="IPR001242">
    <property type="entry name" value="Condensation_dom"/>
</dbReference>
<dbReference type="CDD" id="cd19531">
    <property type="entry name" value="LCL_NRPS-like"/>
    <property type="match status" value="1"/>
</dbReference>
<dbReference type="Pfam" id="PF00668">
    <property type="entry name" value="Condensation"/>
    <property type="match status" value="1"/>
</dbReference>